<comment type="caution">
    <text evidence="1">The sequence shown here is derived from an EMBL/GenBank/DDBJ whole genome shotgun (WGS) entry which is preliminary data.</text>
</comment>
<protein>
    <submittedName>
        <fullName evidence="1">Uncharacterized protein</fullName>
    </submittedName>
</protein>
<gene>
    <name evidence="1" type="ORF">HUJ06_012493</name>
</gene>
<name>A0A822YM98_NELNU</name>
<dbReference type="AlphaFoldDB" id="A0A822YM98"/>
<keyword evidence="2" id="KW-1185">Reference proteome</keyword>
<sequence length="35" mass="4159">MEYFSTSSFFHTPIFLLSSPHAPPNPESYQERERK</sequence>
<dbReference type="EMBL" id="DUZY01000003">
    <property type="protein sequence ID" value="DAD33642.1"/>
    <property type="molecule type" value="Genomic_DNA"/>
</dbReference>
<dbReference type="Proteomes" id="UP000607653">
    <property type="component" value="Unassembled WGS sequence"/>
</dbReference>
<organism evidence="1 2">
    <name type="scientific">Nelumbo nucifera</name>
    <name type="common">Sacred lotus</name>
    <dbReference type="NCBI Taxonomy" id="4432"/>
    <lineage>
        <taxon>Eukaryota</taxon>
        <taxon>Viridiplantae</taxon>
        <taxon>Streptophyta</taxon>
        <taxon>Embryophyta</taxon>
        <taxon>Tracheophyta</taxon>
        <taxon>Spermatophyta</taxon>
        <taxon>Magnoliopsida</taxon>
        <taxon>Proteales</taxon>
        <taxon>Nelumbonaceae</taxon>
        <taxon>Nelumbo</taxon>
    </lineage>
</organism>
<accession>A0A822YM98</accession>
<evidence type="ECO:0000313" key="2">
    <source>
        <dbReference type="Proteomes" id="UP000607653"/>
    </source>
</evidence>
<evidence type="ECO:0000313" key="1">
    <source>
        <dbReference type="EMBL" id="DAD33642.1"/>
    </source>
</evidence>
<reference evidence="1 2" key="1">
    <citation type="journal article" date="2020" name="Mol. Biol. Evol.">
        <title>Distinct Expression and Methylation Patterns for Genes with Different Fates following a Single Whole-Genome Duplication in Flowering Plants.</title>
        <authorList>
            <person name="Shi T."/>
            <person name="Rahmani R.S."/>
            <person name="Gugger P.F."/>
            <person name="Wang M."/>
            <person name="Li H."/>
            <person name="Zhang Y."/>
            <person name="Li Z."/>
            <person name="Wang Q."/>
            <person name="Van de Peer Y."/>
            <person name="Marchal K."/>
            <person name="Chen J."/>
        </authorList>
    </citation>
    <scope>NUCLEOTIDE SEQUENCE [LARGE SCALE GENOMIC DNA]</scope>
    <source>
        <tissue evidence="1">Leaf</tissue>
    </source>
</reference>
<proteinExistence type="predicted"/>